<protein>
    <recommendedName>
        <fullName evidence="7">L-2-hydroxyglutarate dehydrogenase, mitochondrial</fullName>
        <ecNumber evidence="6">1.1.99.2</ecNumber>
    </recommendedName>
</protein>
<keyword evidence="2" id="KW-0285">Flavoprotein</keyword>
<feature type="domain" description="FAD dependent oxidoreductase" evidence="8">
    <location>
        <begin position="7"/>
        <end position="146"/>
    </location>
</feature>
<proteinExistence type="predicted"/>
<accession>A0A087UCG5</accession>
<dbReference type="Pfam" id="PF01266">
    <property type="entry name" value="DAO"/>
    <property type="match status" value="1"/>
</dbReference>
<evidence type="ECO:0000259" key="8">
    <source>
        <dbReference type="Pfam" id="PF01266"/>
    </source>
</evidence>
<comment type="cofactor">
    <cofactor evidence="1">
        <name>FAD</name>
        <dbReference type="ChEBI" id="CHEBI:57692"/>
    </cofactor>
</comment>
<dbReference type="GO" id="GO:0047545">
    <property type="term" value="F:(S)-2-hydroxyglutarate dehydrogenase activity"/>
    <property type="evidence" value="ECO:0007669"/>
    <property type="project" value="UniProtKB-EC"/>
</dbReference>
<dbReference type="PANTHER" id="PTHR43104">
    <property type="entry name" value="L-2-HYDROXYGLUTARATE DEHYDROGENASE, MITOCHONDRIAL"/>
    <property type="match status" value="1"/>
</dbReference>
<evidence type="ECO:0000256" key="6">
    <source>
        <dbReference type="ARBA" id="ARBA00038878"/>
    </source>
</evidence>
<dbReference type="PANTHER" id="PTHR43104:SF2">
    <property type="entry name" value="L-2-HYDROXYGLUTARATE DEHYDROGENASE, MITOCHONDRIAL"/>
    <property type="match status" value="1"/>
</dbReference>
<evidence type="ECO:0000256" key="7">
    <source>
        <dbReference type="ARBA" id="ARBA00041137"/>
    </source>
</evidence>
<organism evidence="9 10">
    <name type="scientific">Stegodyphus mimosarum</name>
    <name type="common">African social velvet spider</name>
    <dbReference type="NCBI Taxonomy" id="407821"/>
    <lineage>
        <taxon>Eukaryota</taxon>
        <taxon>Metazoa</taxon>
        <taxon>Ecdysozoa</taxon>
        <taxon>Arthropoda</taxon>
        <taxon>Chelicerata</taxon>
        <taxon>Arachnida</taxon>
        <taxon>Araneae</taxon>
        <taxon>Araneomorphae</taxon>
        <taxon>Entelegynae</taxon>
        <taxon>Eresoidea</taxon>
        <taxon>Eresidae</taxon>
        <taxon>Stegodyphus</taxon>
    </lineage>
</organism>
<gene>
    <name evidence="9" type="ORF">X975_08363</name>
</gene>
<dbReference type="AlphaFoldDB" id="A0A087UCG5"/>
<dbReference type="STRING" id="407821.A0A087UCG5"/>
<evidence type="ECO:0000256" key="2">
    <source>
        <dbReference type="ARBA" id="ARBA00022630"/>
    </source>
</evidence>
<evidence type="ECO:0000313" key="9">
    <source>
        <dbReference type="EMBL" id="KFM75054.1"/>
    </source>
</evidence>
<sequence length="155" mass="17579">MTGCSPEPKIIPFRGEYLVLKPEKSNLVKTNIYPVPHPELPFLGVHITPRIDGSVWLGPNAVLAFQREGYSAKDFKVSDAINYLEYRGFRQLAKKHFFYGLREMYRSFDIAAQVGILQQYLPNLRSSDVVRGPTGVRAQALDRDGNLVDDFVFDS</sequence>
<evidence type="ECO:0000256" key="1">
    <source>
        <dbReference type="ARBA" id="ARBA00001974"/>
    </source>
</evidence>
<evidence type="ECO:0000256" key="4">
    <source>
        <dbReference type="ARBA" id="ARBA00023002"/>
    </source>
</evidence>
<evidence type="ECO:0000256" key="5">
    <source>
        <dbReference type="ARBA" id="ARBA00036066"/>
    </source>
</evidence>
<dbReference type="Proteomes" id="UP000054359">
    <property type="component" value="Unassembled WGS sequence"/>
</dbReference>
<feature type="non-terminal residue" evidence="9">
    <location>
        <position position="155"/>
    </location>
</feature>
<evidence type="ECO:0000256" key="3">
    <source>
        <dbReference type="ARBA" id="ARBA00022827"/>
    </source>
</evidence>
<keyword evidence="10" id="KW-1185">Reference proteome</keyword>
<dbReference type="OrthoDB" id="498204at2759"/>
<comment type="catalytic activity">
    <reaction evidence="5">
        <text>(S)-2-hydroxyglutarate + A = 2-oxoglutarate + AH2</text>
        <dbReference type="Rhea" id="RHEA:21252"/>
        <dbReference type="ChEBI" id="CHEBI:13193"/>
        <dbReference type="ChEBI" id="CHEBI:16782"/>
        <dbReference type="ChEBI" id="CHEBI:16810"/>
        <dbReference type="ChEBI" id="CHEBI:17499"/>
        <dbReference type="EC" id="1.1.99.2"/>
    </reaction>
</comment>
<dbReference type="OMA" id="WSDINLF"/>
<keyword evidence="4" id="KW-0560">Oxidoreductase</keyword>
<dbReference type="InterPro" id="IPR006076">
    <property type="entry name" value="FAD-dep_OxRdtase"/>
</dbReference>
<keyword evidence="3" id="KW-0274">FAD</keyword>
<dbReference type="EC" id="1.1.99.2" evidence="6"/>
<reference evidence="9 10" key="1">
    <citation type="submission" date="2013-11" db="EMBL/GenBank/DDBJ databases">
        <title>Genome sequencing of Stegodyphus mimosarum.</title>
        <authorList>
            <person name="Bechsgaard J."/>
        </authorList>
    </citation>
    <scope>NUCLEOTIDE SEQUENCE [LARGE SCALE GENOMIC DNA]</scope>
</reference>
<dbReference type="EMBL" id="KK119202">
    <property type="protein sequence ID" value="KFM75054.1"/>
    <property type="molecule type" value="Genomic_DNA"/>
</dbReference>
<name>A0A087UCG5_STEMI</name>
<evidence type="ECO:0000313" key="10">
    <source>
        <dbReference type="Proteomes" id="UP000054359"/>
    </source>
</evidence>
<dbReference type="Gene3D" id="3.30.9.10">
    <property type="entry name" value="D-Amino Acid Oxidase, subunit A, domain 2"/>
    <property type="match status" value="1"/>
</dbReference>